<dbReference type="Gene3D" id="2.60.120.620">
    <property type="entry name" value="q2cbj1_9rhob like domain"/>
    <property type="match status" value="1"/>
</dbReference>
<keyword evidence="1" id="KW-0223">Dioxygenase</keyword>
<keyword evidence="1" id="KW-0560">Oxidoreductase</keyword>
<dbReference type="GeneID" id="69430740"/>
<evidence type="ECO:0000313" key="1">
    <source>
        <dbReference type="EMBL" id="MBC2618889.1"/>
    </source>
</evidence>
<dbReference type="GO" id="GO:0051213">
    <property type="term" value="F:dioxygenase activity"/>
    <property type="evidence" value="ECO:0007669"/>
    <property type="project" value="UniProtKB-KW"/>
</dbReference>
<evidence type="ECO:0000313" key="2">
    <source>
        <dbReference type="Proteomes" id="UP000548504"/>
    </source>
</evidence>
<comment type="caution">
    <text evidence="1">The sequence shown here is derived from an EMBL/GenBank/DDBJ whole genome shotgun (WGS) entry which is preliminary data.</text>
</comment>
<dbReference type="Pfam" id="PF10014">
    <property type="entry name" value="2OG-Fe_Oxy_2"/>
    <property type="match status" value="1"/>
</dbReference>
<dbReference type="Proteomes" id="UP000548504">
    <property type="component" value="Unassembled WGS sequence"/>
</dbReference>
<dbReference type="EMBL" id="JACLAG010000001">
    <property type="protein sequence ID" value="MBC2618889.1"/>
    <property type="molecule type" value="Genomic_DNA"/>
</dbReference>
<proteinExistence type="predicted"/>
<organism evidence="1 2">
    <name type="scientific">Citrobacter cronae</name>
    <dbReference type="NCBI Taxonomy" id="1748967"/>
    <lineage>
        <taxon>Bacteria</taxon>
        <taxon>Pseudomonadati</taxon>
        <taxon>Pseudomonadota</taxon>
        <taxon>Gammaproteobacteria</taxon>
        <taxon>Enterobacterales</taxon>
        <taxon>Enterobacteriaceae</taxon>
        <taxon>Citrobacter</taxon>
        <taxon>Citrobacter freundii complex</taxon>
    </lineage>
</organism>
<dbReference type="RefSeq" id="WP_085048514.1">
    <property type="nucleotide sequence ID" value="NZ_CP069763.1"/>
</dbReference>
<dbReference type="InterPro" id="IPR018724">
    <property type="entry name" value="2OG-Fe_dioxygenase"/>
</dbReference>
<accession>A0A7X1EG36</accession>
<reference evidence="1 2" key="1">
    <citation type="submission" date="2020-08" db="EMBL/GenBank/DDBJ databases">
        <title>Emergence and comparative genomics analysis of Citrobacter in Fennec fox imported from North Africa to China.</title>
        <authorList>
            <person name="Zheng B."/>
        </authorList>
    </citation>
    <scope>NUCLEOTIDE SEQUENCE [LARGE SCALE GENOMIC DNA]</scope>
    <source>
        <strain evidence="1 2">FF141</strain>
    </source>
</reference>
<sequence>MHAYHHIRLGNTSINVKKSFDELLPDPWLKAEDGKFRFRSYLQAKAGCEKYFSLCEAGVFFQSEKLNTYSGGISRKYPEIKQDVAEEIMNLVFSKLLPLLPKDNYNVGIHQIRITTHDRQPGYPAPEGIHQDGFKFIAVYCSEMENIAGGDTTLIPHHDGGNDATTFKILAGEAIIFNDVNYLHYTAPIVPLLPGKGFRDVFVITFDIESEK</sequence>
<protein>
    <submittedName>
        <fullName evidence="1">2OG-Fe dioxygenase family protein</fullName>
    </submittedName>
</protein>
<name>A0A7X1EG36_9ENTR</name>
<gene>
    <name evidence="1" type="ORF">H7I73_04460</name>
</gene>
<dbReference type="AlphaFoldDB" id="A0A7X1EG36"/>